<protein>
    <submittedName>
        <fullName evidence="3">Glycosyltransferase</fullName>
    </submittedName>
</protein>
<name>A0A415EKU3_ENTCA</name>
<dbReference type="GO" id="GO:0016758">
    <property type="term" value="F:hexosyltransferase activity"/>
    <property type="evidence" value="ECO:0007669"/>
    <property type="project" value="TreeGrafter"/>
</dbReference>
<evidence type="ECO:0000313" key="4">
    <source>
        <dbReference type="Proteomes" id="UP000286288"/>
    </source>
</evidence>
<dbReference type="InterPro" id="IPR004629">
    <property type="entry name" value="WecG_TagA_CpsF"/>
</dbReference>
<reference evidence="3 4" key="1">
    <citation type="submission" date="2018-08" db="EMBL/GenBank/DDBJ databases">
        <title>A genome reference for cultivated species of the human gut microbiota.</title>
        <authorList>
            <person name="Zou Y."/>
            <person name="Xue W."/>
            <person name="Luo G."/>
        </authorList>
    </citation>
    <scope>NUCLEOTIDE SEQUENCE [LARGE SCALE GENOMIC DNA]</scope>
    <source>
        <strain evidence="3 4">AF48-16</strain>
    </source>
</reference>
<accession>A0A415EKU3</accession>
<keyword evidence="2 3" id="KW-0808">Transferase</keyword>
<proteinExistence type="predicted"/>
<evidence type="ECO:0000256" key="2">
    <source>
        <dbReference type="ARBA" id="ARBA00022679"/>
    </source>
</evidence>
<comment type="caution">
    <text evidence="3">The sequence shown here is derived from an EMBL/GenBank/DDBJ whole genome shotgun (WGS) entry which is preliminary data.</text>
</comment>
<dbReference type="CDD" id="cd06533">
    <property type="entry name" value="Glyco_transf_WecG_TagA"/>
    <property type="match status" value="1"/>
</dbReference>
<sequence>MEQQVRVSLLGSNLDSLSFQETITKIEAMIEQGMPAQHVSINAGKINLMRKDPSLRSIVNRAALITADGQSIVWAAKYLGCPVPERVTGIELFRELVKLAAEKGWRPYYLGATAEVVEAVVKHDQQLYPDLNVAGFHHGYFSEDESLDVAKEIARTQPDLLFVAFSSPQKEVWLDTFSEVLQVPFAMGVGGSFDIVAGKTKRAPLWMQRSGLEWFYRFAQEPVRMFDRYIIGNLRFLQYVWGEKRRNA</sequence>
<keyword evidence="1" id="KW-0328">Glycosyltransferase</keyword>
<dbReference type="AlphaFoldDB" id="A0A415EKU3"/>
<dbReference type="Proteomes" id="UP000286288">
    <property type="component" value="Unassembled WGS sequence"/>
</dbReference>
<dbReference type="PANTHER" id="PTHR34136">
    <property type="match status" value="1"/>
</dbReference>
<dbReference type="Pfam" id="PF03808">
    <property type="entry name" value="Glyco_tran_WecG"/>
    <property type="match status" value="1"/>
</dbReference>
<dbReference type="PANTHER" id="PTHR34136:SF1">
    <property type="entry name" value="UDP-N-ACETYL-D-MANNOSAMINURONIC ACID TRANSFERASE"/>
    <property type="match status" value="1"/>
</dbReference>
<evidence type="ECO:0000256" key="1">
    <source>
        <dbReference type="ARBA" id="ARBA00022676"/>
    </source>
</evidence>
<dbReference type="EMBL" id="QRMZ01000044">
    <property type="protein sequence ID" value="RHK02541.1"/>
    <property type="molecule type" value="Genomic_DNA"/>
</dbReference>
<organism evidence="3 4">
    <name type="scientific">Enterococcus casseliflavus</name>
    <name type="common">Enterococcus flavescens</name>
    <dbReference type="NCBI Taxonomy" id="37734"/>
    <lineage>
        <taxon>Bacteria</taxon>
        <taxon>Bacillati</taxon>
        <taxon>Bacillota</taxon>
        <taxon>Bacilli</taxon>
        <taxon>Lactobacillales</taxon>
        <taxon>Enterococcaceae</taxon>
        <taxon>Enterococcus</taxon>
    </lineage>
</organism>
<dbReference type="NCBIfam" id="TIGR00696">
    <property type="entry name" value="wecG_tagA_cpsF"/>
    <property type="match status" value="1"/>
</dbReference>
<gene>
    <name evidence="3" type="ORF">DW084_17880</name>
</gene>
<evidence type="ECO:0000313" key="3">
    <source>
        <dbReference type="EMBL" id="RHK02541.1"/>
    </source>
</evidence>